<dbReference type="RefSeq" id="WP_126580694.1">
    <property type="nucleotide sequence ID" value="NZ_BIFR01000001.1"/>
</dbReference>
<comment type="caution">
    <text evidence="1">The sequence shown here is derived from an EMBL/GenBank/DDBJ whole genome shotgun (WGS) entry which is preliminary data.</text>
</comment>
<organism evidence="1 2">
    <name type="scientific">Tengunoibacter tsumagoiensis</name>
    <dbReference type="NCBI Taxonomy" id="2014871"/>
    <lineage>
        <taxon>Bacteria</taxon>
        <taxon>Bacillati</taxon>
        <taxon>Chloroflexota</taxon>
        <taxon>Ktedonobacteria</taxon>
        <taxon>Ktedonobacterales</taxon>
        <taxon>Dictyobacteraceae</taxon>
        <taxon>Tengunoibacter</taxon>
    </lineage>
</organism>
<sequence length="107" mass="12039">MNSNPDRCIQLRKLHAQLTNEVKLLRESIQKAEQNGVDTSIETLNSIKHLQASLRTISLELEKCPPEVVEIVPTITPAQVKVGKTSRSWFPDAEEDDVDFESVVDEP</sequence>
<keyword evidence="2" id="KW-1185">Reference proteome</keyword>
<name>A0A402A1W2_9CHLR</name>
<dbReference type="EMBL" id="BIFR01000001">
    <property type="protein sequence ID" value="GCE13140.1"/>
    <property type="molecule type" value="Genomic_DNA"/>
</dbReference>
<proteinExistence type="predicted"/>
<dbReference type="AlphaFoldDB" id="A0A402A1W2"/>
<protein>
    <submittedName>
        <fullName evidence="1">Uncharacterized protein</fullName>
    </submittedName>
</protein>
<gene>
    <name evidence="1" type="ORF">KTT_29990</name>
</gene>
<evidence type="ECO:0000313" key="1">
    <source>
        <dbReference type="EMBL" id="GCE13140.1"/>
    </source>
</evidence>
<evidence type="ECO:0000313" key="2">
    <source>
        <dbReference type="Proteomes" id="UP000287352"/>
    </source>
</evidence>
<accession>A0A402A1W2</accession>
<dbReference type="Proteomes" id="UP000287352">
    <property type="component" value="Unassembled WGS sequence"/>
</dbReference>
<reference evidence="2" key="1">
    <citation type="submission" date="2018-12" db="EMBL/GenBank/DDBJ databases">
        <title>Tengunoibacter tsumagoiensis gen. nov., sp. nov., Dictyobacter kobayashii sp. nov., D. alpinus sp. nov., and D. joshuensis sp. nov. and description of Dictyobacteraceae fam. nov. within the order Ktedonobacterales isolated from Tengu-no-mugimeshi.</title>
        <authorList>
            <person name="Wang C.M."/>
            <person name="Zheng Y."/>
            <person name="Sakai Y."/>
            <person name="Toyoda A."/>
            <person name="Minakuchi Y."/>
            <person name="Abe K."/>
            <person name="Yokota A."/>
            <person name="Yabe S."/>
        </authorList>
    </citation>
    <scope>NUCLEOTIDE SEQUENCE [LARGE SCALE GENOMIC DNA]</scope>
    <source>
        <strain evidence="2">Uno3</strain>
    </source>
</reference>
<dbReference type="OrthoDB" id="9884392at2"/>